<dbReference type="OrthoDB" id="3261538at2759"/>
<dbReference type="Proteomes" id="UP000054166">
    <property type="component" value="Unassembled WGS sequence"/>
</dbReference>
<dbReference type="STRING" id="765440.A0A0C3EG68"/>
<name>A0A0C3EG68_PILCF</name>
<dbReference type="EMBL" id="KN833257">
    <property type="protein sequence ID" value="KIM71615.1"/>
    <property type="molecule type" value="Genomic_DNA"/>
</dbReference>
<dbReference type="AlphaFoldDB" id="A0A0C3EG68"/>
<sequence length="74" mass="8594">LQTFPFQQFHVLFNSLSKVLFIFPSRYLFAIGLSPIFSFRWNLPPILSCIPKQLDSSRAHHKSIGCPCQRRDSL</sequence>
<accession>A0A0C3EG68</accession>
<evidence type="ECO:0000313" key="2">
    <source>
        <dbReference type="Proteomes" id="UP000054166"/>
    </source>
</evidence>
<proteinExistence type="predicted"/>
<dbReference type="PANTHER" id="PTHR33205">
    <property type="entry name" value="TRANSMEMBRANE PROTEIN"/>
    <property type="match status" value="1"/>
</dbReference>
<keyword evidence="2" id="KW-1185">Reference proteome</keyword>
<feature type="non-terminal residue" evidence="1">
    <location>
        <position position="1"/>
    </location>
</feature>
<protein>
    <submittedName>
        <fullName evidence="1">Uncharacterized protein</fullName>
    </submittedName>
</protein>
<reference evidence="1 2" key="1">
    <citation type="submission" date="2014-04" db="EMBL/GenBank/DDBJ databases">
        <authorList>
            <consortium name="DOE Joint Genome Institute"/>
            <person name="Kuo A."/>
            <person name="Tarkka M."/>
            <person name="Buscot F."/>
            <person name="Kohler A."/>
            <person name="Nagy L.G."/>
            <person name="Floudas D."/>
            <person name="Copeland A."/>
            <person name="Barry K.W."/>
            <person name="Cichocki N."/>
            <person name="Veneault-Fourrey C."/>
            <person name="LaButti K."/>
            <person name="Lindquist E.A."/>
            <person name="Lipzen A."/>
            <person name="Lundell T."/>
            <person name="Morin E."/>
            <person name="Murat C."/>
            <person name="Sun H."/>
            <person name="Tunlid A."/>
            <person name="Henrissat B."/>
            <person name="Grigoriev I.V."/>
            <person name="Hibbett D.S."/>
            <person name="Martin F."/>
            <person name="Nordberg H.P."/>
            <person name="Cantor M.N."/>
            <person name="Hua S.X."/>
        </authorList>
    </citation>
    <scope>NUCLEOTIDE SEQUENCE [LARGE SCALE GENOMIC DNA]</scope>
    <source>
        <strain evidence="1 2">F 1598</strain>
    </source>
</reference>
<organism evidence="1 2">
    <name type="scientific">Piloderma croceum (strain F 1598)</name>
    <dbReference type="NCBI Taxonomy" id="765440"/>
    <lineage>
        <taxon>Eukaryota</taxon>
        <taxon>Fungi</taxon>
        <taxon>Dikarya</taxon>
        <taxon>Basidiomycota</taxon>
        <taxon>Agaricomycotina</taxon>
        <taxon>Agaricomycetes</taxon>
        <taxon>Agaricomycetidae</taxon>
        <taxon>Atheliales</taxon>
        <taxon>Atheliaceae</taxon>
        <taxon>Piloderma</taxon>
    </lineage>
</organism>
<dbReference type="InParanoid" id="A0A0C3EG68"/>
<evidence type="ECO:0000313" key="1">
    <source>
        <dbReference type="EMBL" id="KIM71615.1"/>
    </source>
</evidence>
<dbReference type="PANTHER" id="PTHR33205:SF1">
    <property type="entry name" value="TRANSMEMBRANE PROTEIN"/>
    <property type="match status" value="1"/>
</dbReference>
<gene>
    <name evidence="1" type="ORF">PILCRDRAFT_751960</name>
</gene>
<reference evidence="2" key="2">
    <citation type="submission" date="2015-01" db="EMBL/GenBank/DDBJ databases">
        <title>Evolutionary Origins and Diversification of the Mycorrhizal Mutualists.</title>
        <authorList>
            <consortium name="DOE Joint Genome Institute"/>
            <consortium name="Mycorrhizal Genomics Consortium"/>
            <person name="Kohler A."/>
            <person name="Kuo A."/>
            <person name="Nagy L.G."/>
            <person name="Floudas D."/>
            <person name="Copeland A."/>
            <person name="Barry K.W."/>
            <person name="Cichocki N."/>
            <person name="Veneault-Fourrey C."/>
            <person name="LaButti K."/>
            <person name="Lindquist E.A."/>
            <person name="Lipzen A."/>
            <person name="Lundell T."/>
            <person name="Morin E."/>
            <person name="Murat C."/>
            <person name="Riley R."/>
            <person name="Ohm R."/>
            <person name="Sun H."/>
            <person name="Tunlid A."/>
            <person name="Henrissat B."/>
            <person name="Grigoriev I.V."/>
            <person name="Hibbett D.S."/>
            <person name="Martin F."/>
        </authorList>
    </citation>
    <scope>NUCLEOTIDE SEQUENCE [LARGE SCALE GENOMIC DNA]</scope>
    <source>
        <strain evidence="2">F 1598</strain>
    </source>
</reference>
<feature type="non-terminal residue" evidence="1">
    <location>
        <position position="74"/>
    </location>
</feature>
<dbReference type="HOGENOM" id="CLU_2694609_0_0_1"/>